<dbReference type="RefSeq" id="WP_110323781.1">
    <property type="nucleotide sequence ID" value="NZ_QJKD01000008.1"/>
</dbReference>
<keyword evidence="2" id="KW-1185">Reference proteome</keyword>
<dbReference type="Proteomes" id="UP000248057">
    <property type="component" value="Unassembled WGS sequence"/>
</dbReference>
<proteinExistence type="predicted"/>
<reference evidence="1 2" key="1">
    <citation type="submission" date="2018-05" db="EMBL/GenBank/DDBJ databases">
        <title>Genomic Encyclopedia of Type Strains, Phase IV (KMG-IV): sequencing the most valuable type-strain genomes for metagenomic binning, comparative biology and taxonomic classification.</title>
        <authorList>
            <person name="Goeker M."/>
        </authorList>
    </citation>
    <scope>NUCLEOTIDE SEQUENCE [LARGE SCALE GENOMIC DNA]</scope>
    <source>
        <strain evidence="1 2">DSM 24995</strain>
    </source>
</reference>
<protein>
    <submittedName>
        <fullName evidence="1">Uncharacterized protein</fullName>
    </submittedName>
</protein>
<accession>A0A2V3Y1G3</accession>
<dbReference type="GeneID" id="86062451"/>
<organism evidence="1 2">
    <name type="scientific">Hungatella effluvii</name>
    <dbReference type="NCBI Taxonomy" id="1096246"/>
    <lineage>
        <taxon>Bacteria</taxon>
        <taxon>Bacillati</taxon>
        <taxon>Bacillota</taxon>
        <taxon>Clostridia</taxon>
        <taxon>Lachnospirales</taxon>
        <taxon>Lachnospiraceae</taxon>
        <taxon>Hungatella</taxon>
    </lineage>
</organism>
<evidence type="ECO:0000313" key="1">
    <source>
        <dbReference type="EMBL" id="PXX51957.1"/>
    </source>
</evidence>
<comment type="caution">
    <text evidence="1">The sequence shown here is derived from an EMBL/GenBank/DDBJ whole genome shotgun (WGS) entry which is preliminary data.</text>
</comment>
<evidence type="ECO:0000313" key="2">
    <source>
        <dbReference type="Proteomes" id="UP000248057"/>
    </source>
</evidence>
<dbReference type="EMBL" id="QJKD01000008">
    <property type="protein sequence ID" value="PXX51957.1"/>
    <property type="molecule type" value="Genomic_DNA"/>
</dbReference>
<name>A0A2V3Y1G3_9FIRM</name>
<gene>
    <name evidence="1" type="ORF">DFR60_10840</name>
</gene>
<sequence>MVIIDGKIAVSVCGLGESNAYSYALVVRPDTILARGQDCYYYDTHGHAVLFDKLEDGRSYAQNESLVLLPYTMLEALYEEVEGTGWVEAEDSPFTEVYSEMEAKIA</sequence>
<dbReference type="AlphaFoldDB" id="A0A2V3Y1G3"/>